<dbReference type="AlphaFoldDB" id="A0A814BYX8"/>
<accession>A0A814BYX8</accession>
<dbReference type="OrthoDB" id="5800423at2759"/>
<evidence type="ECO:0000313" key="6">
    <source>
        <dbReference type="EMBL" id="CAF0932755.1"/>
    </source>
</evidence>
<keyword evidence="4" id="KW-0175">Coiled coil</keyword>
<dbReference type="InterPro" id="IPR001841">
    <property type="entry name" value="Znf_RING"/>
</dbReference>
<evidence type="ECO:0000256" key="2">
    <source>
        <dbReference type="ARBA" id="ARBA00022833"/>
    </source>
</evidence>
<feature type="coiled-coil region" evidence="4">
    <location>
        <begin position="78"/>
        <end position="170"/>
    </location>
</feature>
<dbReference type="EMBL" id="CAJNOC010002432">
    <property type="protein sequence ID" value="CAF0932755.1"/>
    <property type="molecule type" value="Genomic_DNA"/>
</dbReference>
<evidence type="ECO:0000256" key="3">
    <source>
        <dbReference type="PROSITE-ProRule" id="PRU00175"/>
    </source>
</evidence>
<keyword evidence="1 3" id="KW-0863">Zinc-finger</keyword>
<sequence length="530" mass="62712">MFDIELLTCPSCNKIYNSPRFLPCGETICTNCIEQGNSFKCKFCESDHCKPETEFPINKRIQNKLDSLWKTVSNDDNLKKLNDSLEEIKNEFEHFQTSLQQSETKIIDYCRSIVNKIDLKAEEKIREINEIRDRMIKRVLNYEQKCLTNLKTHLTEINDFAKEIDELSNEKSHKLFDLYVNSKHLDEIVLKIETFRSIFAIEKIKNDDIYFENEILELKNNELFIDEHILGKIKVKRKKIQLSDYDKVPLRPLFYKNPRKNFKIEKLDDENILIFNIVSANKISVEIWKNFQHKKTITLNMCYYQSLKDIDVKTNLGYIYILIKAPGESMFIKYDFELNEIDRQNLAGITDFFLITNQYIVIFNKFNNLNSGRAYLICDFNLNLLISAHSNQFNLRFNKVSYDSSGQTQIVSNEKYHVFISLNSLNIITREADRLIKTVPLKYDLLVHKLTNENVLIGEIKNKMDSQNEKRRLVLVDLNGKIRDEYCIDTFPDHFEVILDKASNGTKFEFIDLENFKLYKKKLKSFLYFK</sequence>
<evidence type="ECO:0000313" key="7">
    <source>
        <dbReference type="Proteomes" id="UP000663879"/>
    </source>
</evidence>
<gene>
    <name evidence="6" type="ORF">OXX778_LOCUS12999</name>
</gene>
<keyword evidence="2" id="KW-0862">Zinc</keyword>
<comment type="caution">
    <text evidence="6">The sequence shown here is derived from an EMBL/GenBank/DDBJ whole genome shotgun (WGS) entry which is preliminary data.</text>
</comment>
<evidence type="ECO:0000256" key="1">
    <source>
        <dbReference type="ARBA" id="ARBA00022771"/>
    </source>
</evidence>
<proteinExistence type="predicted"/>
<keyword evidence="7" id="KW-1185">Reference proteome</keyword>
<dbReference type="GO" id="GO:0008270">
    <property type="term" value="F:zinc ion binding"/>
    <property type="evidence" value="ECO:0007669"/>
    <property type="project" value="UniProtKB-KW"/>
</dbReference>
<feature type="domain" description="RING-type" evidence="5">
    <location>
        <begin position="9"/>
        <end position="45"/>
    </location>
</feature>
<dbReference type="Proteomes" id="UP000663879">
    <property type="component" value="Unassembled WGS sequence"/>
</dbReference>
<dbReference type="SUPFAM" id="SSF57850">
    <property type="entry name" value="RING/U-box"/>
    <property type="match status" value="1"/>
</dbReference>
<name>A0A814BYX8_9BILA</name>
<keyword evidence="1 3" id="KW-0479">Metal-binding</keyword>
<evidence type="ECO:0000259" key="5">
    <source>
        <dbReference type="PROSITE" id="PS50089"/>
    </source>
</evidence>
<protein>
    <recommendedName>
        <fullName evidence="5">RING-type domain-containing protein</fullName>
    </recommendedName>
</protein>
<evidence type="ECO:0000256" key="4">
    <source>
        <dbReference type="SAM" id="Coils"/>
    </source>
</evidence>
<dbReference type="Gene3D" id="3.30.40.10">
    <property type="entry name" value="Zinc/RING finger domain, C3HC4 (zinc finger)"/>
    <property type="match status" value="1"/>
</dbReference>
<dbReference type="InterPro" id="IPR013083">
    <property type="entry name" value="Znf_RING/FYVE/PHD"/>
</dbReference>
<dbReference type="PROSITE" id="PS50089">
    <property type="entry name" value="ZF_RING_2"/>
    <property type="match status" value="1"/>
</dbReference>
<reference evidence="6" key="1">
    <citation type="submission" date="2021-02" db="EMBL/GenBank/DDBJ databases">
        <authorList>
            <person name="Nowell W R."/>
        </authorList>
    </citation>
    <scope>NUCLEOTIDE SEQUENCE</scope>
    <source>
        <strain evidence="6">Ploen Becks lab</strain>
    </source>
</reference>
<organism evidence="6 7">
    <name type="scientific">Brachionus calyciflorus</name>
    <dbReference type="NCBI Taxonomy" id="104777"/>
    <lineage>
        <taxon>Eukaryota</taxon>
        <taxon>Metazoa</taxon>
        <taxon>Spiralia</taxon>
        <taxon>Gnathifera</taxon>
        <taxon>Rotifera</taxon>
        <taxon>Eurotatoria</taxon>
        <taxon>Monogononta</taxon>
        <taxon>Pseudotrocha</taxon>
        <taxon>Ploima</taxon>
        <taxon>Brachionidae</taxon>
        <taxon>Brachionus</taxon>
    </lineage>
</organism>